<organism evidence="6 7">
    <name type="scientific">Legionella erythra</name>
    <dbReference type="NCBI Taxonomy" id="448"/>
    <lineage>
        <taxon>Bacteria</taxon>
        <taxon>Pseudomonadati</taxon>
        <taxon>Pseudomonadota</taxon>
        <taxon>Gammaproteobacteria</taxon>
        <taxon>Legionellales</taxon>
        <taxon>Legionellaceae</taxon>
        <taxon>Legionella</taxon>
    </lineage>
</organism>
<evidence type="ECO:0000256" key="2">
    <source>
        <dbReference type="ARBA" id="ARBA00023015"/>
    </source>
</evidence>
<dbReference type="InterPro" id="IPR000847">
    <property type="entry name" value="LysR_HTH_N"/>
</dbReference>
<proteinExistence type="inferred from homology"/>
<dbReference type="InterPro" id="IPR036390">
    <property type="entry name" value="WH_DNA-bd_sf"/>
</dbReference>
<dbReference type="SUPFAM" id="SSF46785">
    <property type="entry name" value="Winged helix' DNA-binding domain"/>
    <property type="match status" value="1"/>
</dbReference>
<dbReference type="OrthoDB" id="6988449at2"/>
<dbReference type="Gene3D" id="1.10.10.10">
    <property type="entry name" value="Winged helix-like DNA-binding domain superfamily/Winged helix DNA-binding domain"/>
    <property type="match status" value="1"/>
</dbReference>
<dbReference type="InterPro" id="IPR036388">
    <property type="entry name" value="WH-like_DNA-bd_sf"/>
</dbReference>
<dbReference type="GO" id="GO:0003700">
    <property type="term" value="F:DNA-binding transcription factor activity"/>
    <property type="evidence" value="ECO:0007669"/>
    <property type="project" value="InterPro"/>
</dbReference>
<dbReference type="Pfam" id="PF03466">
    <property type="entry name" value="LysR_substrate"/>
    <property type="match status" value="1"/>
</dbReference>
<dbReference type="Proteomes" id="UP000054773">
    <property type="component" value="Unassembled WGS sequence"/>
</dbReference>
<dbReference type="STRING" id="448.Lery_0594"/>
<dbReference type="SUPFAM" id="SSF53850">
    <property type="entry name" value="Periplasmic binding protein-like II"/>
    <property type="match status" value="1"/>
</dbReference>
<evidence type="ECO:0000313" key="7">
    <source>
        <dbReference type="Proteomes" id="UP000054773"/>
    </source>
</evidence>
<protein>
    <submittedName>
        <fullName evidence="6">LysR family transporter transcriptional regulator</fullName>
    </submittedName>
</protein>
<evidence type="ECO:0000313" key="6">
    <source>
        <dbReference type="EMBL" id="KTC99201.1"/>
    </source>
</evidence>
<keyword evidence="3" id="KW-0238">DNA-binding</keyword>
<evidence type="ECO:0000256" key="1">
    <source>
        <dbReference type="ARBA" id="ARBA00009437"/>
    </source>
</evidence>
<keyword evidence="7" id="KW-1185">Reference proteome</keyword>
<evidence type="ECO:0000259" key="5">
    <source>
        <dbReference type="PROSITE" id="PS50931"/>
    </source>
</evidence>
<dbReference type="Gene3D" id="3.40.190.290">
    <property type="match status" value="1"/>
</dbReference>
<dbReference type="Pfam" id="PF00126">
    <property type="entry name" value="HTH_1"/>
    <property type="match status" value="1"/>
</dbReference>
<feature type="domain" description="HTH lysR-type" evidence="5">
    <location>
        <begin position="17"/>
        <end position="74"/>
    </location>
</feature>
<dbReference type="PANTHER" id="PTHR30126">
    <property type="entry name" value="HTH-TYPE TRANSCRIPTIONAL REGULATOR"/>
    <property type="match status" value="1"/>
</dbReference>
<keyword evidence="4" id="KW-0804">Transcription</keyword>
<keyword evidence="2" id="KW-0805">Transcription regulation</keyword>
<sequence>MEILTTKSFKNSMNLKVSLDQWQALVTIAQEGSYAKASLKLHKSQPTLSYLMKKMEETLGIALFAPSGRTVTLTSFGKEYYYHALKLLEMAEKMEAMPALDSKPMEAEIRLVVDEIYPIPLLMSALSAFDSYKLPTQISLKRSILSGPLQAFKNNQADVAISFNYPKDYLGEHLITVTSSLYAAENHPLHCIDGCISEKHLKQYRQIIVRDANQEQSMNVGFLSPVNAWYVDTLEMKLQCLDQGLGYAWLNDSLVNARQTQLRLLHLEEKSIRYHDLYLVYGDLGPGGNLLVECLRQTKSPVF</sequence>
<comment type="caution">
    <text evidence="6">The sequence shown here is derived from an EMBL/GenBank/DDBJ whole genome shotgun (WGS) entry which is preliminary data.</text>
</comment>
<dbReference type="PATRIC" id="fig|448.7.peg.620"/>
<dbReference type="GO" id="GO:0000976">
    <property type="term" value="F:transcription cis-regulatory region binding"/>
    <property type="evidence" value="ECO:0007669"/>
    <property type="project" value="TreeGrafter"/>
</dbReference>
<reference evidence="6 7" key="1">
    <citation type="submission" date="2015-11" db="EMBL/GenBank/DDBJ databases">
        <title>Genomic analysis of 38 Legionella species identifies large and diverse effector repertoires.</title>
        <authorList>
            <person name="Burstein D."/>
            <person name="Amaro F."/>
            <person name="Zusman T."/>
            <person name="Lifshitz Z."/>
            <person name="Cohen O."/>
            <person name="Gilbert J.A."/>
            <person name="Pupko T."/>
            <person name="Shuman H.A."/>
            <person name="Segal G."/>
        </authorList>
    </citation>
    <scope>NUCLEOTIDE SEQUENCE [LARGE SCALE GENOMIC DNA]</scope>
    <source>
        <strain evidence="6 7">SE-32A-C8</strain>
    </source>
</reference>
<dbReference type="EMBL" id="LNYA01000006">
    <property type="protein sequence ID" value="KTC99201.1"/>
    <property type="molecule type" value="Genomic_DNA"/>
</dbReference>
<evidence type="ECO:0000256" key="3">
    <source>
        <dbReference type="ARBA" id="ARBA00023125"/>
    </source>
</evidence>
<dbReference type="PANTHER" id="PTHR30126:SF88">
    <property type="entry name" value="TRANSCRIPTIONAL REGULATOR-RELATED"/>
    <property type="match status" value="1"/>
</dbReference>
<dbReference type="PROSITE" id="PS50931">
    <property type="entry name" value="HTH_LYSR"/>
    <property type="match status" value="1"/>
</dbReference>
<gene>
    <name evidence="6" type="ORF">Lery_0594</name>
</gene>
<accession>A0A0W0TU30</accession>
<name>A0A0W0TU30_LEGER</name>
<dbReference type="InterPro" id="IPR005119">
    <property type="entry name" value="LysR_subst-bd"/>
</dbReference>
<comment type="similarity">
    <text evidence="1">Belongs to the LysR transcriptional regulatory family.</text>
</comment>
<dbReference type="AlphaFoldDB" id="A0A0W0TU30"/>
<evidence type="ECO:0000256" key="4">
    <source>
        <dbReference type="ARBA" id="ARBA00023163"/>
    </source>
</evidence>